<keyword evidence="3" id="KW-0238">DNA-binding</keyword>
<evidence type="ECO:0000256" key="5">
    <source>
        <dbReference type="ARBA" id="ARBA00023242"/>
    </source>
</evidence>
<dbReference type="OrthoDB" id="1915472at2759"/>
<comment type="caution">
    <text evidence="7">The sequence shown here is derived from an EMBL/GenBank/DDBJ whole genome shotgun (WGS) entry which is preliminary data.</text>
</comment>
<evidence type="ECO:0000313" key="8">
    <source>
        <dbReference type="Proteomes" id="UP000825935"/>
    </source>
</evidence>
<dbReference type="EMBL" id="CM035418">
    <property type="protein sequence ID" value="KAH7421260.1"/>
    <property type="molecule type" value="Genomic_DNA"/>
</dbReference>
<dbReference type="SMART" id="SM00774">
    <property type="entry name" value="WRKY"/>
    <property type="match status" value="1"/>
</dbReference>
<evidence type="ECO:0000256" key="4">
    <source>
        <dbReference type="ARBA" id="ARBA00023163"/>
    </source>
</evidence>
<evidence type="ECO:0000256" key="3">
    <source>
        <dbReference type="ARBA" id="ARBA00023125"/>
    </source>
</evidence>
<keyword evidence="4" id="KW-0804">Transcription</keyword>
<evidence type="ECO:0000259" key="6">
    <source>
        <dbReference type="PROSITE" id="PS50811"/>
    </source>
</evidence>
<dbReference type="AlphaFoldDB" id="A0A8T2TFF0"/>
<evidence type="ECO:0000256" key="2">
    <source>
        <dbReference type="ARBA" id="ARBA00023015"/>
    </source>
</evidence>
<dbReference type="Pfam" id="PF03106">
    <property type="entry name" value="WRKY"/>
    <property type="match status" value="1"/>
</dbReference>
<dbReference type="GO" id="GO:0043565">
    <property type="term" value="F:sequence-specific DNA binding"/>
    <property type="evidence" value="ECO:0007669"/>
    <property type="project" value="InterPro"/>
</dbReference>
<proteinExistence type="predicted"/>
<name>A0A8T2TFF0_CERRI</name>
<protein>
    <recommendedName>
        <fullName evidence="6">WRKY domain-containing protein</fullName>
    </recommendedName>
</protein>
<dbReference type="SUPFAM" id="SSF118290">
    <property type="entry name" value="WRKY DNA-binding domain"/>
    <property type="match status" value="1"/>
</dbReference>
<accession>A0A8T2TFF0</accession>
<keyword evidence="5" id="KW-0539">Nucleus</keyword>
<comment type="subcellular location">
    <subcellularLocation>
        <location evidence="1">Nucleus</location>
    </subcellularLocation>
</comment>
<dbReference type="GO" id="GO:0003700">
    <property type="term" value="F:DNA-binding transcription factor activity"/>
    <property type="evidence" value="ECO:0007669"/>
    <property type="project" value="InterPro"/>
</dbReference>
<keyword evidence="8" id="KW-1185">Reference proteome</keyword>
<dbReference type="InterPro" id="IPR003657">
    <property type="entry name" value="WRKY_dom"/>
</dbReference>
<dbReference type="GO" id="GO:0005634">
    <property type="term" value="C:nucleus"/>
    <property type="evidence" value="ECO:0007669"/>
    <property type="project" value="UniProtKB-SubCell"/>
</dbReference>
<sequence>MDILDQLVNESTTQTYLQGESSLSKVYQMQLQPQNPTQASRIEGFPDVIWESPNWHDCGSDISIFGPAQISGDGSDYSMSKGVTEDDRLRSIERSLNDGYDILIPQCYTNPDVERDALNIGNAIEGGIIPGDSPVNFRPSFLNPTSYTSLKGARCYFRCAYPNCTVRRQREASSDMEGIVLIIYFGKHNHLPLQGHTLNTRRKKREVYITESQS</sequence>
<reference evidence="7" key="1">
    <citation type="submission" date="2021-08" db="EMBL/GenBank/DDBJ databases">
        <title>WGS assembly of Ceratopteris richardii.</title>
        <authorList>
            <person name="Marchant D.B."/>
            <person name="Chen G."/>
            <person name="Jenkins J."/>
            <person name="Shu S."/>
            <person name="Leebens-Mack J."/>
            <person name="Grimwood J."/>
            <person name="Schmutz J."/>
            <person name="Soltis P."/>
            <person name="Soltis D."/>
            <person name="Chen Z.-H."/>
        </authorList>
    </citation>
    <scope>NUCLEOTIDE SEQUENCE</scope>
    <source>
        <strain evidence="7">Whitten #5841</strain>
        <tissue evidence="7">Leaf</tissue>
    </source>
</reference>
<dbReference type="Gene3D" id="2.20.25.80">
    <property type="entry name" value="WRKY domain"/>
    <property type="match status" value="1"/>
</dbReference>
<dbReference type="Proteomes" id="UP000825935">
    <property type="component" value="Chromosome 13"/>
</dbReference>
<evidence type="ECO:0000256" key="1">
    <source>
        <dbReference type="ARBA" id="ARBA00004123"/>
    </source>
</evidence>
<dbReference type="PROSITE" id="PS50811">
    <property type="entry name" value="WRKY"/>
    <property type="match status" value="1"/>
</dbReference>
<gene>
    <name evidence="7" type="ORF">KP509_13G048500</name>
</gene>
<feature type="domain" description="WRKY" evidence="6">
    <location>
        <begin position="154"/>
        <end position="190"/>
    </location>
</feature>
<organism evidence="7 8">
    <name type="scientific">Ceratopteris richardii</name>
    <name type="common">Triangle waterfern</name>
    <dbReference type="NCBI Taxonomy" id="49495"/>
    <lineage>
        <taxon>Eukaryota</taxon>
        <taxon>Viridiplantae</taxon>
        <taxon>Streptophyta</taxon>
        <taxon>Embryophyta</taxon>
        <taxon>Tracheophyta</taxon>
        <taxon>Polypodiopsida</taxon>
        <taxon>Polypodiidae</taxon>
        <taxon>Polypodiales</taxon>
        <taxon>Pteridineae</taxon>
        <taxon>Pteridaceae</taxon>
        <taxon>Parkerioideae</taxon>
        <taxon>Ceratopteris</taxon>
    </lineage>
</organism>
<keyword evidence="2" id="KW-0805">Transcription regulation</keyword>
<dbReference type="InterPro" id="IPR036576">
    <property type="entry name" value="WRKY_dom_sf"/>
</dbReference>
<evidence type="ECO:0000313" key="7">
    <source>
        <dbReference type="EMBL" id="KAH7421260.1"/>
    </source>
</evidence>